<dbReference type="AlphaFoldDB" id="A0A834MN85"/>
<dbReference type="GO" id="GO:0008745">
    <property type="term" value="F:N-acetylmuramoyl-L-alanine amidase activity"/>
    <property type="evidence" value="ECO:0007669"/>
    <property type="project" value="InterPro"/>
</dbReference>
<comment type="caution">
    <text evidence="6">The sequence shown here is derived from an EMBL/GenBank/DDBJ whole genome shotgun (WGS) entry which is preliminary data.</text>
</comment>
<dbReference type="InterPro" id="IPR006619">
    <property type="entry name" value="PGRP_domain_met/bac"/>
</dbReference>
<dbReference type="InterPro" id="IPR002502">
    <property type="entry name" value="Amidase_domain"/>
</dbReference>
<organism evidence="6 7">
    <name type="scientific">Vespula vulgaris</name>
    <name type="common">Yellow jacket</name>
    <name type="synonym">Wasp</name>
    <dbReference type="NCBI Taxonomy" id="7454"/>
    <lineage>
        <taxon>Eukaryota</taxon>
        <taxon>Metazoa</taxon>
        <taxon>Ecdysozoa</taxon>
        <taxon>Arthropoda</taxon>
        <taxon>Hexapoda</taxon>
        <taxon>Insecta</taxon>
        <taxon>Pterygota</taxon>
        <taxon>Neoptera</taxon>
        <taxon>Endopterygota</taxon>
        <taxon>Hymenoptera</taxon>
        <taxon>Apocrita</taxon>
        <taxon>Aculeata</taxon>
        <taxon>Vespoidea</taxon>
        <taxon>Vespidae</taxon>
        <taxon>Vespinae</taxon>
        <taxon>Vespula</taxon>
    </lineage>
</organism>
<dbReference type="PANTHER" id="PTHR11022">
    <property type="entry name" value="PEPTIDOGLYCAN RECOGNITION PROTEIN"/>
    <property type="match status" value="1"/>
</dbReference>
<sequence>MNSKFLRVRFLLRKYINVPTSNVSTTGCPRIVTREEWKARKPLGEQQLERTPTPYVVIHHGGIRQYCYDQEACSKIVRSYQNLHIDDRGWFDLGYNFVIGEDGNVYEGRGWNKVGAHAPGYNFQSIGICIIGDFMDFLPNDAALRALNSLISCGISLGKIHHDYNVIGHRQARSTLCPGDTFYKYVMTLPHWTSHPIPDRVQITTEAPSQVPKGNDPNNDYNIDKVILDLNNHMNTKKWDDIGYNFLVGEDGNVYEGRGWGKHGSHSVQYNAKSIGICLIGKFTNTVPNSASVRATQNLIAYGVANNKIKSDYKLLGHRQTAQTSCPGNALYNLIKTWAHWSEKP</sequence>
<evidence type="ECO:0000313" key="7">
    <source>
        <dbReference type="Proteomes" id="UP000614350"/>
    </source>
</evidence>
<keyword evidence="2" id="KW-0399">Innate immunity</keyword>
<evidence type="ECO:0000313" key="6">
    <source>
        <dbReference type="EMBL" id="KAF7379547.1"/>
    </source>
</evidence>
<dbReference type="PANTHER" id="PTHR11022:SF41">
    <property type="entry name" value="PEPTIDOGLYCAN-RECOGNITION PROTEIN LC-RELATED"/>
    <property type="match status" value="1"/>
</dbReference>
<dbReference type="InterPro" id="IPR036505">
    <property type="entry name" value="Amidase/PGRP_sf"/>
</dbReference>
<dbReference type="GO" id="GO:0009253">
    <property type="term" value="P:peptidoglycan catabolic process"/>
    <property type="evidence" value="ECO:0007669"/>
    <property type="project" value="InterPro"/>
</dbReference>
<feature type="domain" description="N-acetylmuramoyl-L-alanine amidase" evidence="4">
    <location>
        <begin position="205"/>
        <end position="328"/>
    </location>
</feature>
<evidence type="ECO:0000256" key="2">
    <source>
        <dbReference type="ARBA" id="ARBA00022588"/>
    </source>
</evidence>
<dbReference type="CDD" id="cd06583">
    <property type="entry name" value="PGRP"/>
    <property type="match status" value="2"/>
</dbReference>
<dbReference type="EMBL" id="JACSEA010000023">
    <property type="protein sequence ID" value="KAF7379547.1"/>
    <property type="molecule type" value="Genomic_DNA"/>
</dbReference>
<reference evidence="6" key="1">
    <citation type="journal article" date="2020" name="G3 (Bethesda)">
        <title>High-Quality Assemblies for Three Invasive Social Wasps from the &lt;i&gt;Vespula&lt;/i&gt; Genus.</title>
        <authorList>
            <person name="Harrop T.W.R."/>
            <person name="Guhlin J."/>
            <person name="McLaughlin G.M."/>
            <person name="Permina E."/>
            <person name="Stockwell P."/>
            <person name="Gilligan J."/>
            <person name="Le Lec M.F."/>
            <person name="Gruber M.A.M."/>
            <person name="Quinn O."/>
            <person name="Lovegrove M."/>
            <person name="Duncan E.J."/>
            <person name="Remnant E.J."/>
            <person name="Van Eeckhoven J."/>
            <person name="Graham B."/>
            <person name="Knapp R.A."/>
            <person name="Langford K.W."/>
            <person name="Kronenberg Z."/>
            <person name="Press M.O."/>
            <person name="Eacker S.M."/>
            <person name="Wilson-Rankin E.E."/>
            <person name="Purcell J."/>
            <person name="Lester P.J."/>
            <person name="Dearden P.K."/>
        </authorList>
    </citation>
    <scope>NUCLEOTIDE SEQUENCE</scope>
    <source>
        <strain evidence="6">Marl-1</strain>
    </source>
</reference>
<evidence type="ECO:0000259" key="5">
    <source>
        <dbReference type="SMART" id="SM00701"/>
    </source>
</evidence>
<evidence type="ECO:0000259" key="4">
    <source>
        <dbReference type="SMART" id="SM00644"/>
    </source>
</evidence>
<feature type="domain" description="Peptidoglycan recognition protein family" evidence="5">
    <location>
        <begin position="29"/>
        <end position="173"/>
    </location>
</feature>
<evidence type="ECO:0000256" key="3">
    <source>
        <dbReference type="ARBA" id="ARBA00022859"/>
    </source>
</evidence>
<dbReference type="PROSITE" id="PS51257">
    <property type="entry name" value="PROKAR_LIPOPROTEIN"/>
    <property type="match status" value="1"/>
</dbReference>
<feature type="domain" description="N-acetylmuramoyl-L-alanine amidase" evidence="4">
    <location>
        <begin position="43"/>
        <end position="179"/>
    </location>
</feature>
<dbReference type="GO" id="GO:0008270">
    <property type="term" value="F:zinc ion binding"/>
    <property type="evidence" value="ECO:0007669"/>
    <property type="project" value="InterPro"/>
</dbReference>
<keyword evidence="3" id="KW-0391">Immunity</keyword>
<dbReference type="Pfam" id="PF01510">
    <property type="entry name" value="Amidase_2"/>
    <property type="match status" value="2"/>
</dbReference>
<evidence type="ECO:0000256" key="1">
    <source>
        <dbReference type="ARBA" id="ARBA00007553"/>
    </source>
</evidence>
<protein>
    <submittedName>
        <fullName evidence="6">Uncharacterized protein</fullName>
    </submittedName>
</protein>
<accession>A0A834MN85</accession>
<dbReference type="SMART" id="SM00701">
    <property type="entry name" value="PGRP"/>
    <property type="match status" value="2"/>
</dbReference>
<dbReference type="GO" id="GO:0045087">
    <property type="term" value="P:innate immune response"/>
    <property type="evidence" value="ECO:0007669"/>
    <property type="project" value="UniProtKB-KW"/>
</dbReference>
<dbReference type="SUPFAM" id="SSF55846">
    <property type="entry name" value="N-acetylmuramoyl-L-alanine amidase-like"/>
    <property type="match status" value="2"/>
</dbReference>
<keyword evidence="7" id="KW-1185">Reference proteome</keyword>
<dbReference type="SMART" id="SM00644">
    <property type="entry name" value="Ami_2"/>
    <property type="match status" value="2"/>
</dbReference>
<comment type="similarity">
    <text evidence="1">Belongs to the N-acetylmuramoyl-L-alanine amidase 2 family.</text>
</comment>
<name>A0A834MN85_VESVU</name>
<proteinExistence type="inferred from homology"/>
<feature type="domain" description="Peptidoglycan recognition protein family" evidence="5">
    <location>
        <begin position="195"/>
        <end position="322"/>
    </location>
</feature>
<dbReference type="Gene3D" id="3.40.80.10">
    <property type="entry name" value="Peptidoglycan recognition protein-like"/>
    <property type="match status" value="2"/>
</dbReference>
<gene>
    <name evidence="6" type="ORF">HZH66_014918</name>
</gene>
<dbReference type="FunFam" id="3.40.80.10:FF:000001">
    <property type="entry name" value="Peptidoglycan recognition protein 1"/>
    <property type="match status" value="2"/>
</dbReference>
<dbReference type="Proteomes" id="UP000614350">
    <property type="component" value="Unassembled WGS sequence"/>
</dbReference>
<dbReference type="InterPro" id="IPR015510">
    <property type="entry name" value="PGRP"/>
</dbReference>